<organism evidence="1 2">
    <name type="scientific">Adoxophyes orana granulovirus</name>
    <name type="common">AoGV</name>
    <dbReference type="NCBI Taxonomy" id="170617"/>
    <lineage>
        <taxon>Viruses</taxon>
        <taxon>Viruses incertae sedis</taxon>
        <taxon>Naldaviricetes</taxon>
        <taxon>Lefavirales</taxon>
        <taxon>Baculoviridae</taxon>
        <taxon>Betabaculovirus</taxon>
        <taxon>Betabaculovirus adoranae</taxon>
    </lineage>
</organism>
<sequence length="60" mass="7158">MSDKNVARQMDKLVATKRYVHRTIKRLDTLEKLDKKNSNQVKNISINLKQNYLTWIIDNI</sequence>
<dbReference type="KEGG" id="vg:1463358"/>
<proteinExistence type="predicted"/>
<dbReference type="GeneID" id="1463358"/>
<name>Q7TA00_GVAO</name>
<evidence type="ECO:0000313" key="1">
    <source>
        <dbReference type="EMBL" id="AAP85652.1"/>
    </source>
</evidence>
<dbReference type="EMBL" id="AF547984">
    <property type="protein sequence ID" value="AAP85652.1"/>
    <property type="molecule type" value="Genomic_DNA"/>
</dbReference>
<dbReference type="Proteomes" id="UP000202129">
    <property type="component" value="Segment"/>
</dbReference>
<reference evidence="1 2" key="1">
    <citation type="journal article" date="2003" name="Virology">
        <title>The complete sequence of the Adoxophyes orana granulovirus genome.</title>
        <authorList>
            <person name="Wormleaton S."/>
            <person name="Kuzio J."/>
            <person name="Winstanley D."/>
        </authorList>
    </citation>
    <scope>NUCLEOTIDE SEQUENCE [LARGE SCALE GENOMIC DNA]</scope>
</reference>
<evidence type="ECO:0000313" key="2">
    <source>
        <dbReference type="Proteomes" id="UP000202129"/>
    </source>
</evidence>
<protein>
    <submittedName>
        <fullName evidence="1">ORF_15</fullName>
    </submittedName>
</protein>
<keyword evidence="2" id="KW-1185">Reference proteome</keyword>
<accession>Q7TA00</accession>
<dbReference type="RefSeq" id="NP_872469.1">
    <property type="nucleotide sequence ID" value="NC_005038.1"/>
</dbReference>
<organismHost>
    <name type="scientific">Adoxophyes</name>
    <dbReference type="NCBI Taxonomy" id="85584"/>
</organismHost>
<gene>
    <name evidence="1" type="primary">ORF_15</name>
</gene>